<keyword evidence="2" id="KW-1185">Reference proteome</keyword>
<proteinExistence type="predicted"/>
<evidence type="ECO:0000313" key="1">
    <source>
        <dbReference type="EMBL" id="KAI0068551.1"/>
    </source>
</evidence>
<dbReference type="EMBL" id="MU277187">
    <property type="protein sequence ID" value="KAI0068551.1"/>
    <property type="molecule type" value="Genomic_DNA"/>
</dbReference>
<comment type="caution">
    <text evidence="1">The sequence shown here is derived from an EMBL/GenBank/DDBJ whole genome shotgun (WGS) entry which is preliminary data.</text>
</comment>
<name>A0ACB8TJA6_9AGAM</name>
<protein>
    <submittedName>
        <fullName evidence="1">Uncharacterized protein</fullName>
    </submittedName>
</protein>
<reference evidence="1" key="1">
    <citation type="submission" date="2021-03" db="EMBL/GenBank/DDBJ databases">
        <authorList>
            <consortium name="DOE Joint Genome Institute"/>
            <person name="Ahrendt S."/>
            <person name="Looney B.P."/>
            <person name="Miyauchi S."/>
            <person name="Morin E."/>
            <person name="Drula E."/>
            <person name="Courty P.E."/>
            <person name="Chicoki N."/>
            <person name="Fauchery L."/>
            <person name="Kohler A."/>
            <person name="Kuo A."/>
            <person name="Labutti K."/>
            <person name="Pangilinan J."/>
            <person name="Lipzen A."/>
            <person name="Riley R."/>
            <person name="Andreopoulos W."/>
            <person name="He G."/>
            <person name="Johnson J."/>
            <person name="Barry K.W."/>
            <person name="Grigoriev I.V."/>
            <person name="Nagy L."/>
            <person name="Hibbett D."/>
            <person name="Henrissat B."/>
            <person name="Matheny P.B."/>
            <person name="Labbe J."/>
            <person name="Martin F."/>
        </authorList>
    </citation>
    <scope>NUCLEOTIDE SEQUENCE</scope>
    <source>
        <strain evidence="1">HHB10654</strain>
    </source>
</reference>
<reference evidence="1" key="2">
    <citation type="journal article" date="2022" name="New Phytol.">
        <title>Evolutionary transition to the ectomycorrhizal habit in the genomes of a hyperdiverse lineage of mushroom-forming fungi.</title>
        <authorList>
            <person name="Looney B."/>
            <person name="Miyauchi S."/>
            <person name="Morin E."/>
            <person name="Drula E."/>
            <person name="Courty P.E."/>
            <person name="Kohler A."/>
            <person name="Kuo A."/>
            <person name="LaButti K."/>
            <person name="Pangilinan J."/>
            <person name="Lipzen A."/>
            <person name="Riley R."/>
            <person name="Andreopoulos W."/>
            <person name="He G."/>
            <person name="Johnson J."/>
            <person name="Nolan M."/>
            <person name="Tritt A."/>
            <person name="Barry K.W."/>
            <person name="Grigoriev I.V."/>
            <person name="Nagy L.G."/>
            <person name="Hibbett D."/>
            <person name="Henrissat B."/>
            <person name="Matheny P.B."/>
            <person name="Labbe J."/>
            <person name="Martin F.M."/>
        </authorList>
    </citation>
    <scope>NUCLEOTIDE SEQUENCE</scope>
    <source>
        <strain evidence="1">HHB10654</strain>
    </source>
</reference>
<organism evidence="1 2">
    <name type="scientific">Artomyces pyxidatus</name>
    <dbReference type="NCBI Taxonomy" id="48021"/>
    <lineage>
        <taxon>Eukaryota</taxon>
        <taxon>Fungi</taxon>
        <taxon>Dikarya</taxon>
        <taxon>Basidiomycota</taxon>
        <taxon>Agaricomycotina</taxon>
        <taxon>Agaricomycetes</taxon>
        <taxon>Russulales</taxon>
        <taxon>Auriscalpiaceae</taxon>
        <taxon>Artomyces</taxon>
    </lineage>
</organism>
<dbReference type="Proteomes" id="UP000814140">
    <property type="component" value="Unassembled WGS sequence"/>
</dbReference>
<gene>
    <name evidence="1" type="ORF">BV25DRAFT_1817406</name>
</gene>
<accession>A0ACB8TJA6</accession>
<sequence>MQSEQYQFSGSGGFRLTHGRWNCPQLPQSASVCMHSPANPRPRISNPLTHWNAHSALSHAIISP</sequence>
<evidence type="ECO:0000313" key="2">
    <source>
        <dbReference type="Proteomes" id="UP000814140"/>
    </source>
</evidence>